<dbReference type="GO" id="GO:0008270">
    <property type="term" value="F:zinc ion binding"/>
    <property type="evidence" value="ECO:0007669"/>
    <property type="project" value="InterPro"/>
</dbReference>
<gene>
    <name evidence="2" type="ORF">FF124_20015</name>
</gene>
<evidence type="ECO:0000259" key="1">
    <source>
        <dbReference type="Pfam" id="PF12706"/>
    </source>
</evidence>
<dbReference type="GO" id="GO:0005737">
    <property type="term" value="C:cytoplasm"/>
    <property type="evidence" value="ECO:0007669"/>
    <property type="project" value="TreeGrafter"/>
</dbReference>
<dbReference type="PIRSF" id="PIRSF038896">
    <property type="entry name" value="NAPE-PLD"/>
    <property type="match status" value="1"/>
</dbReference>
<dbReference type="Gene3D" id="3.60.15.10">
    <property type="entry name" value="Ribonuclease Z/Hydroxyacylglutathione hydrolase-like"/>
    <property type="match status" value="1"/>
</dbReference>
<dbReference type="SUPFAM" id="SSF56281">
    <property type="entry name" value="Metallo-hydrolase/oxidoreductase"/>
    <property type="match status" value="1"/>
</dbReference>
<keyword evidence="3" id="KW-1185">Reference proteome</keyword>
<name>A0A5C4JLU3_9HYPH</name>
<comment type="caution">
    <text evidence="2">The sequence shown here is derived from an EMBL/GenBank/DDBJ whole genome shotgun (WGS) entry which is preliminary data.</text>
</comment>
<dbReference type="AlphaFoldDB" id="A0A5C4JLU3"/>
<feature type="domain" description="Metallo-beta-lactamase" evidence="1">
    <location>
        <begin position="76"/>
        <end position="273"/>
    </location>
</feature>
<dbReference type="GO" id="GO:0070290">
    <property type="term" value="F:N-acylphosphatidylethanolamine-specific phospholipase D activity"/>
    <property type="evidence" value="ECO:0007669"/>
    <property type="project" value="InterPro"/>
</dbReference>
<organism evidence="2 3">
    <name type="scientific">Martelella lutilitoris</name>
    <dbReference type="NCBI Taxonomy" id="2583532"/>
    <lineage>
        <taxon>Bacteria</taxon>
        <taxon>Pseudomonadati</taxon>
        <taxon>Pseudomonadota</taxon>
        <taxon>Alphaproteobacteria</taxon>
        <taxon>Hyphomicrobiales</taxon>
        <taxon>Aurantimonadaceae</taxon>
        <taxon>Martelella</taxon>
    </lineage>
</organism>
<protein>
    <submittedName>
        <fullName evidence="2">MBL fold metallo-hydrolase</fullName>
    </submittedName>
</protein>
<dbReference type="InterPro" id="IPR001279">
    <property type="entry name" value="Metallo-B-lactamas"/>
</dbReference>
<dbReference type="PANTHER" id="PTHR15032">
    <property type="entry name" value="N-ACYL-PHOSPHATIDYLETHANOLAMINE-HYDROLYZING PHOSPHOLIPASE D"/>
    <property type="match status" value="1"/>
</dbReference>
<keyword evidence="2" id="KW-0378">Hydrolase</keyword>
<dbReference type="OrthoDB" id="9805728at2"/>
<accession>A0A5C4JLU3</accession>
<evidence type="ECO:0000313" key="3">
    <source>
        <dbReference type="Proteomes" id="UP000307874"/>
    </source>
</evidence>
<reference evidence="2 3" key="1">
    <citation type="submission" date="2019-06" db="EMBL/GenBank/DDBJ databases">
        <title>Martelella lutilitoris sp. nov., isolated from a tidal mudflat.</title>
        <authorList>
            <person name="Kim Y.-J."/>
        </authorList>
    </citation>
    <scope>NUCLEOTIDE SEQUENCE [LARGE SCALE GENOMIC DNA]</scope>
    <source>
        <strain evidence="2 3">GH2-6</strain>
    </source>
</reference>
<dbReference type="PANTHER" id="PTHR15032:SF4">
    <property type="entry name" value="N-ACYL-PHOSPHATIDYLETHANOLAMINE-HYDROLYZING PHOSPHOLIPASE D"/>
    <property type="match status" value="1"/>
</dbReference>
<proteinExistence type="predicted"/>
<evidence type="ECO:0000313" key="2">
    <source>
        <dbReference type="EMBL" id="TNB46074.1"/>
    </source>
</evidence>
<dbReference type="InterPro" id="IPR024884">
    <property type="entry name" value="NAPE-PLD"/>
</dbReference>
<dbReference type="Proteomes" id="UP000307874">
    <property type="component" value="Unassembled WGS sequence"/>
</dbReference>
<sequence>MSDHFDGSKFFNPTLEDQFSPGFSDVIDMMRQGRAKWPAHVENAQPAFQDMAPSPDEVAITFINHATFLIQFAGLNILTDPIWSNRVSPIRWFGPKRVREPGMRLEDLPLIDLILISHNHYDHLDTATLKQLNTRYRPKILVPVGDKPLIESIGIEDVQELEWWDEVKFNAETMITFAPTQHSSARSLFDRDRSLWGSYFIQNENWSVYFGGDSGYSRHFGDIRKRLGAPDIALLGIGAYQPRSFMKPIHMDPAEAVQAHKDLGAELSIGMHYGTFQLSSEGFDQPERDLCVALNKKGISDGEFLTIPEGKKVIF</sequence>
<dbReference type="EMBL" id="VCLB01000013">
    <property type="protein sequence ID" value="TNB46074.1"/>
    <property type="molecule type" value="Genomic_DNA"/>
</dbReference>
<dbReference type="InterPro" id="IPR036866">
    <property type="entry name" value="RibonucZ/Hydroxyglut_hydro"/>
</dbReference>
<dbReference type="Pfam" id="PF12706">
    <property type="entry name" value="Lactamase_B_2"/>
    <property type="match status" value="1"/>
</dbReference>
<dbReference type="RefSeq" id="WP_138750254.1">
    <property type="nucleotide sequence ID" value="NZ_VCLB01000013.1"/>
</dbReference>